<sequence length="27" mass="3445">MYTKIYCFFINVKYYKKPQNMTFRDCV</sequence>
<reference evidence="1" key="2">
    <citation type="journal article" date="2015" name="Fish Shellfish Immunol.">
        <title>Early steps in the European eel (Anguilla anguilla)-Vibrio vulnificus interaction in the gills: Role of the RtxA13 toxin.</title>
        <authorList>
            <person name="Callol A."/>
            <person name="Pajuelo D."/>
            <person name="Ebbesson L."/>
            <person name="Teles M."/>
            <person name="MacKenzie S."/>
            <person name="Amaro C."/>
        </authorList>
    </citation>
    <scope>NUCLEOTIDE SEQUENCE</scope>
</reference>
<accession>A0A0E9SDX5</accession>
<organism evidence="1">
    <name type="scientific">Anguilla anguilla</name>
    <name type="common">European freshwater eel</name>
    <name type="synonym">Muraena anguilla</name>
    <dbReference type="NCBI Taxonomy" id="7936"/>
    <lineage>
        <taxon>Eukaryota</taxon>
        <taxon>Metazoa</taxon>
        <taxon>Chordata</taxon>
        <taxon>Craniata</taxon>
        <taxon>Vertebrata</taxon>
        <taxon>Euteleostomi</taxon>
        <taxon>Actinopterygii</taxon>
        <taxon>Neopterygii</taxon>
        <taxon>Teleostei</taxon>
        <taxon>Anguilliformes</taxon>
        <taxon>Anguillidae</taxon>
        <taxon>Anguilla</taxon>
    </lineage>
</organism>
<protein>
    <submittedName>
        <fullName evidence="1">Uncharacterized protein</fullName>
    </submittedName>
</protein>
<evidence type="ECO:0000313" key="1">
    <source>
        <dbReference type="EMBL" id="JAH39579.1"/>
    </source>
</evidence>
<dbReference type="AlphaFoldDB" id="A0A0E9SDX5"/>
<name>A0A0E9SDX5_ANGAN</name>
<proteinExistence type="predicted"/>
<dbReference type="EMBL" id="GBXM01068998">
    <property type="protein sequence ID" value="JAH39579.1"/>
    <property type="molecule type" value="Transcribed_RNA"/>
</dbReference>
<reference evidence="1" key="1">
    <citation type="submission" date="2014-11" db="EMBL/GenBank/DDBJ databases">
        <authorList>
            <person name="Amaro Gonzalez C."/>
        </authorList>
    </citation>
    <scope>NUCLEOTIDE SEQUENCE</scope>
</reference>